<feature type="transmembrane region" description="Helical" evidence="1">
    <location>
        <begin position="42"/>
        <end position="64"/>
    </location>
</feature>
<proteinExistence type="predicted"/>
<gene>
    <name evidence="2" type="ORF">EVA_12770</name>
</gene>
<protein>
    <submittedName>
        <fullName evidence="2">Uncharacterized protein</fullName>
    </submittedName>
</protein>
<keyword evidence="1" id="KW-0472">Membrane</keyword>
<dbReference type="AlphaFoldDB" id="J9CGH8"/>
<keyword evidence="1" id="KW-0812">Transmembrane</keyword>
<evidence type="ECO:0000313" key="2">
    <source>
        <dbReference type="EMBL" id="EJW99120.1"/>
    </source>
</evidence>
<name>J9CGH8_9ZZZZ</name>
<dbReference type="EMBL" id="AMCI01003962">
    <property type="protein sequence ID" value="EJW99120.1"/>
    <property type="molecule type" value="Genomic_DNA"/>
</dbReference>
<keyword evidence="1" id="KW-1133">Transmembrane helix</keyword>
<comment type="caution">
    <text evidence="2">The sequence shown here is derived from an EMBL/GenBank/DDBJ whole genome shotgun (WGS) entry which is preliminary data.</text>
</comment>
<sequence length="138" mass="15569">MKYFEMADDANPTAISANTTMLWQPPVTGYLKKHFQKDANSIAYMTGNVYICIGVSVGWSGLLLPDIPLIIPWRKEASLRNIFYQTFSIYESFINHINLSNYDVRNAATALCCPRAGTSHQSIYHRLSLRQTSASLCK</sequence>
<organism evidence="2">
    <name type="scientific">gut metagenome</name>
    <dbReference type="NCBI Taxonomy" id="749906"/>
    <lineage>
        <taxon>unclassified sequences</taxon>
        <taxon>metagenomes</taxon>
        <taxon>organismal metagenomes</taxon>
    </lineage>
</organism>
<reference evidence="2" key="1">
    <citation type="journal article" date="2012" name="PLoS ONE">
        <title>Gene sets for utilization of primary and secondary nutrition supplies in the distal gut of endangered iberian lynx.</title>
        <authorList>
            <person name="Alcaide M."/>
            <person name="Messina E."/>
            <person name="Richter M."/>
            <person name="Bargiela R."/>
            <person name="Peplies J."/>
            <person name="Huws S.A."/>
            <person name="Newbold C.J."/>
            <person name="Golyshin P.N."/>
            <person name="Simon M.A."/>
            <person name="Lopez G."/>
            <person name="Yakimov M.M."/>
            <person name="Ferrer M."/>
        </authorList>
    </citation>
    <scope>NUCLEOTIDE SEQUENCE</scope>
</reference>
<evidence type="ECO:0000256" key="1">
    <source>
        <dbReference type="SAM" id="Phobius"/>
    </source>
</evidence>
<accession>J9CGH8</accession>